<evidence type="ECO:0000256" key="6">
    <source>
        <dbReference type="ARBA" id="ARBA00022842"/>
    </source>
</evidence>
<dbReference type="SMART" id="SM00493">
    <property type="entry name" value="TOPRIM"/>
    <property type="match status" value="1"/>
</dbReference>
<dbReference type="CDD" id="cd03363">
    <property type="entry name" value="TOPRIM_TopoIA_TopoI"/>
    <property type="match status" value="1"/>
</dbReference>
<dbReference type="InterPro" id="IPR034149">
    <property type="entry name" value="TOPRIM_TopoI"/>
</dbReference>
<dbReference type="InterPro" id="IPR013824">
    <property type="entry name" value="Topo_IA_cen_sub1"/>
</dbReference>
<comment type="caution">
    <text evidence="13">The sequence shown here is derived from an EMBL/GenBank/DDBJ whole genome shotgun (WGS) entry which is preliminary data.</text>
</comment>
<reference evidence="13" key="2">
    <citation type="journal article" date="2021" name="PeerJ">
        <title>Extensive microbial diversity within the chicken gut microbiome revealed by metagenomics and culture.</title>
        <authorList>
            <person name="Gilroy R."/>
            <person name="Ravi A."/>
            <person name="Getino M."/>
            <person name="Pursley I."/>
            <person name="Horton D.L."/>
            <person name="Alikhan N.F."/>
            <person name="Baker D."/>
            <person name="Gharbi K."/>
            <person name="Hall N."/>
            <person name="Watson M."/>
            <person name="Adriaenssens E.M."/>
            <person name="Foster-Nyarko E."/>
            <person name="Jarju S."/>
            <person name="Secka A."/>
            <person name="Antonio M."/>
            <person name="Oren A."/>
            <person name="Chaudhuri R.R."/>
            <person name="La Ragione R."/>
            <person name="Hildebrand F."/>
            <person name="Pallen M.J."/>
        </authorList>
    </citation>
    <scope>NUCLEOTIDE SEQUENCE</scope>
    <source>
        <strain evidence="13">ChiGjej2B2-16831</strain>
    </source>
</reference>
<evidence type="ECO:0000259" key="11">
    <source>
        <dbReference type="PROSITE" id="PS50880"/>
    </source>
</evidence>
<dbReference type="InterPro" id="IPR006171">
    <property type="entry name" value="TOPRIM_dom"/>
</dbReference>
<keyword evidence="9 10" id="KW-0413">Isomerase</keyword>
<feature type="site" description="Interaction with DNA" evidence="10">
    <location>
        <position position="140"/>
    </location>
</feature>
<keyword evidence="4" id="KW-0863">Zinc-finger</keyword>
<dbReference type="CDD" id="cd00186">
    <property type="entry name" value="TOP1Ac"/>
    <property type="match status" value="1"/>
</dbReference>
<comment type="catalytic activity">
    <reaction evidence="1 10">
        <text>ATP-independent breakage of single-stranded DNA, followed by passage and rejoining.</text>
        <dbReference type="EC" id="5.6.2.1"/>
    </reaction>
</comment>
<evidence type="ECO:0000256" key="10">
    <source>
        <dbReference type="HAMAP-Rule" id="MF_00952"/>
    </source>
</evidence>
<dbReference type="GO" id="GO:0008270">
    <property type="term" value="F:zinc ion binding"/>
    <property type="evidence" value="ECO:0007669"/>
    <property type="project" value="UniProtKB-KW"/>
</dbReference>
<dbReference type="InterPro" id="IPR023405">
    <property type="entry name" value="Topo_IA_core_domain"/>
</dbReference>
<accession>A0A9D1SSY0</accession>
<dbReference type="Gene3D" id="3.40.50.140">
    <property type="match status" value="1"/>
</dbReference>
<feature type="site" description="Interaction with DNA" evidence="10">
    <location>
        <position position="33"/>
    </location>
</feature>
<dbReference type="GO" id="GO:0003917">
    <property type="term" value="F:DNA topoisomerase type I (single strand cut, ATP-independent) activity"/>
    <property type="evidence" value="ECO:0007669"/>
    <property type="project" value="UniProtKB-UniRule"/>
</dbReference>
<keyword evidence="6" id="KW-0460">Magnesium</keyword>
<dbReference type="GO" id="GO:0006265">
    <property type="term" value="P:DNA topological change"/>
    <property type="evidence" value="ECO:0007669"/>
    <property type="project" value="UniProtKB-UniRule"/>
</dbReference>
<feature type="site" description="Interaction with DNA" evidence="10">
    <location>
        <position position="155"/>
    </location>
</feature>
<dbReference type="PROSITE" id="PS00396">
    <property type="entry name" value="TOPO_IA_1"/>
    <property type="match status" value="1"/>
</dbReference>
<gene>
    <name evidence="10 13" type="primary">topA</name>
    <name evidence="13" type="ORF">IAD24_03385</name>
</gene>
<proteinExistence type="inferred from homology"/>
<dbReference type="Pfam" id="PF01751">
    <property type="entry name" value="Toprim"/>
    <property type="match status" value="1"/>
</dbReference>
<evidence type="ECO:0000256" key="4">
    <source>
        <dbReference type="ARBA" id="ARBA00022771"/>
    </source>
</evidence>
<dbReference type="InterPro" id="IPR028612">
    <property type="entry name" value="Topoisom_1_IA"/>
</dbReference>
<dbReference type="PROSITE" id="PS50880">
    <property type="entry name" value="TOPRIM"/>
    <property type="match status" value="1"/>
</dbReference>
<evidence type="ECO:0000259" key="12">
    <source>
        <dbReference type="PROSITE" id="PS52039"/>
    </source>
</evidence>
<dbReference type="EC" id="5.6.2.1" evidence="10"/>
<dbReference type="SMART" id="SM00436">
    <property type="entry name" value="TOP1Bc"/>
    <property type="match status" value="1"/>
</dbReference>
<sequence>MADALVIVESPAKAKTIGKFLGSHYRVVASNGHVRDLPKSQLGVDVAQGFAPRYITLRGRGEVLERIRKEAKNASKIYLATDPDREGEAISWHLAHVLKLDEKSKCRIVFNEITATAVKNSIRNVRPIDMRLVNAQQARRVLDRLVGYEISEVLWKKVRKGLSAGRVQSVATRIICDREREIEAFEPEEYWLVTAKLAENGGKRAFEARYYGENGKKRDLRTEAQTQEVLARIAGRPFTATDVKNSEKTRRAAPPFTTSSLQQEAARKLNFTTRRTMMVAQQLYEGVEIGKRGPVGLISYIRTDSVRVAAEAQQAALAHIEACYGREYLPPKPNVYRGRSGAQDAHEAIRPTDIKNQPAELKPYLTSDQYRLYKLIYERFLASQMADARLAATAVTFDVNGCTFRANGSRVLFDGFTAVYTEGRDEAQEKEVALPAIAAGDELRQLGAESEQRFTQPPPRYTEATLVKTLEEKGIGRPSTYSPTISTIIERGYIARDKKLLLPTELGLTVNDWMCRNFPDIVDISFTAGMERQLDGVEEGEVEWTSMLSRFYGPFEKSLEAAGEREPVRLPDRVSDVPCDKCGAMMVYKLGRYGEFLACPNYPACRNTKPIVEKIGVACPKCGAELIKRRGKKGSRRAFYGCERYPECDFVSWDRPINERCPKCGSLLVQRAGRNGAYIACMNRECDFIRRGGRQEKRDE</sequence>
<dbReference type="PANTHER" id="PTHR42785">
    <property type="entry name" value="DNA TOPOISOMERASE, TYPE IA, CORE"/>
    <property type="match status" value="1"/>
</dbReference>
<dbReference type="InterPro" id="IPR000380">
    <property type="entry name" value="Topo_IA"/>
</dbReference>
<dbReference type="Gene3D" id="1.10.290.10">
    <property type="entry name" value="Topoisomerase I, domain 4"/>
    <property type="match status" value="1"/>
</dbReference>
<dbReference type="InterPro" id="IPR013825">
    <property type="entry name" value="Topo_IA_cen_sub2"/>
</dbReference>
<dbReference type="Pfam" id="PF01396">
    <property type="entry name" value="Zn_ribbon_Top1"/>
    <property type="match status" value="3"/>
</dbReference>
<keyword evidence="3" id="KW-0479">Metal-binding</keyword>
<name>A0A9D1SSY0_9FIRM</name>
<dbReference type="SMART" id="SM00437">
    <property type="entry name" value="TOP1Ac"/>
    <property type="match status" value="1"/>
</dbReference>
<dbReference type="InterPro" id="IPR013497">
    <property type="entry name" value="Topo_IA_cen"/>
</dbReference>
<evidence type="ECO:0000256" key="5">
    <source>
        <dbReference type="ARBA" id="ARBA00022833"/>
    </source>
</evidence>
<dbReference type="PROSITE" id="PS52039">
    <property type="entry name" value="TOPO_IA_2"/>
    <property type="match status" value="1"/>
</dbReference>
<reference evidence="13" key="1">
    <citation type="submission" date="2020-10" db="EMBL/GenBank/DDBJ databases">
        <authorList>
            <person name="Gilroy R."/>
        </authorList>
    </citation>
    <scope>NUCLEOTIDE SEQUENCE</scope>
    <source>
        <strain evidence="13">ChiGjej2B2-16831</strain>
    </source>
</reference>
<dbReference type="InterPro" id="IPR003601">
    <property type="entry name" value="Topo_IA_2"/>
</dbReference>
<dbReference type="SUPFAM" id="SSF57783">
    <property type="entry name" value="Zinc beta-ribbon"/>
    <property type="match status" value="2"/>
</dbReference>
<dbReference type="InterPro" id="IPR003602">
    <property type="entry name" value="Topo_IA_DNA-bd_dom"/>
</dbReference>
<dbReference type="EMBL" id="DVNZ01000107">
    <property type="protein sequence ID" value="HIU94180.1"/>
    <property type="molecule type" value="Genomic_DNA"/>
</dbReference>
<feature type="region of interest" description="Interaction with DNA" evidence="10">
    <location>
        <begin position="163"/>
        <end position="168"/>
    </location>
</feature>
<keyword evidence="8 10" id="KW-0238">DNA-binding</keyword>
<dbReference type="GO" id="GO:0003677">
    <property type="term" value="F:DNA binding"/>
    <property type="evidence" value="ECO:0007669"/>
    <property type="project" value="UniProtKB-KW"/>
</dbReference>
<feature type="domain" description="Topo IA-type catalytic" evidence="12">
    <location>
        <begin position="129"/>
        <end position="559"/>
    </location>
</feature>
<evidence type="ECO:0000256" key="7">
    <source>
        <dbReference type="ARBA" id="ARBA00023029"/>
    </source>
</evidence>
<comment type="subunit">
    <text evidence="10">Monomer.</text>
</comment>
<protein>
    <recommendedName>
        <fullName evidence="10">DNA topoisomerase 1</fullName>
        <ecNumber evidence="10">5.6.2.1</ecNumber>
    </recommendedName>
    <alternativeName>
        <fullName evidence="10">DNA topoisomerase I</fullName>
    </alternativeName>
</protein>
<evidence type="ECO:0000256" key="2">
    <source>
        <dbReference type="ARBA" id="ARBA00009446"/>
    </source>
</evidence>
<feature type="site" description="Interaction with DNA" evidence="10">
    <location>
        <position position="148"/>
    </location>
</feature>
<feature type="site" description="Interaction with DNA" evidence="10">
    <location>
        <position position="302"/>
    </location>
</feature>
<dbReference type="GO" id="GO:0005694">
    <property type="term" value="C:chromosome"/>
    <property type="evidence" value="ECO:0007669"/>
    <property type="project" value="InterPro"/>
</dbReference>
<keyword evidence="7 10" id="KW-0799">Topoisomerase</keyword>
<evidence type="ECO:0000256" key="8">
    <source>
        <dbReference type="ARBA" id="ARBA00023125"/>
    </source>
</evidence>
<feature type="domain" description="Toprim" evidence="11">
    <location>
        <begin position="3"/>
        <end position="113"/>
    </location>
</feature>
<organism evidence="13 14">
    <name type="scientific">Candidatus Aphodomorpha intestinavium</name>
    <dbReference type="NCBI Taxonomy" id="2840672"/>
    <lineage>
        <taxon>Bacteria</taxon>
        <taxon>Bacillati</taxon>
        <taxon>Bacillota</taxon>
        <taxon>Clostridia</taxon>
        <taxon>Eubacteriales</taxon>
        <taxon>Candidatus Aphodomorpha</taxon>
    </lineage>
</organism>
<keyword evidence="5" id="KW-0862">Zinc</keyword>
<feature type="site" description="Interaction with DNA" evidence="10">
    <location>
        <position position="139"/>
    </location>
</feature>
<dbReference type="Gene3D" id="1.10.460.10">
    <property type="entry name" value="Topoisomerase I, domain 2"/>
    <property type="match status" value="1"/>
</dbReference>
<dbReference type="SUPFAM" id="SSF56712">
    <property type="entry name" value="Prokaryotic type I DNA topoisomerase"/>
    <property type="match status" value="1"/>
</dbReference>
<dbReference type="Gene3D" id="3.30.65.10">
    <property type="entry name" value="Bacterial Topoisomerase I, domain 1"/>
    <property type="match status" value="3"/>
</dbReference>
<feature type="site" description="Interaction with DNA" evidence="10">
    <location>
        <position position="491"/>
    </location>
</feature>
<feature type="active site" description="O-(5'-phospho-DNA)-tyrosine intermediate" evidence="10">
    <location>
        <position position="300"/>
    </location>
</feature>
<dbReference type="Pfam" id="PF01131">
    <property type="entry name" value="Topoisom_bac"/>
    <property type="match status" value="1"/>
</dbReference>
<dbReference type="HAMAP" id="MF_00952">
    <property type="entry name" value="Topoisom_1_prok"/>
    <property type="match status" value="1"/>
</dbReference>
<evidence type="ECO:0000256" key="9">
    <source>
        <dbReference type="ARBA" id="ARBA00023235"/>
    </source>
</evidence>
<dbReference type="InterPro" id="IPR023406">
    <property type="entry name" value="Topo_IA_AS"/>
</dbReference>
<evidence type="ECO:0000313" key="14">
    <source>
        <dbReference type="Proteomes" id="UP000824128"/>
    </source>
</evidence>
<feature type="site" description="Interaction with DNA" evidence="10">
    <location>
        <position position="143"/>
    </location>
</feature>
<evidence type="ECO:0000256" key="3">
    <source>
        <dbReference type="ARBA" id="ARBA00022723"/>
    </source>
</evidence>
<dbReference type="AlphaFoldDB" id="A0A9D1SSY0"/>
<dbReference type="Gene3D" id="2.70.20.10">
    <property type="entry name" value="Topoisomerase I, domain 3"/>
    <property type="match status" value="1"/>
</dbReference>
<dbReference type="InterPro" id="IPR013826">
    <property type="entry name" value="Topo_IA_cen_sub3"/>
</dbReference>
<comment type="function">
    <text evidence="10">Releases the supercoiling and torsional tension of DNA, which is introduced during the DNA replication and transcription, by transiently cleaving and rejoining one strand of the DNA duplex. Introduces a single-strand break via transesterification at a target site in duplex DNA. The scissile phosphodiester is attacked by the catalytic tyrosine of the enzyme, resulting in the formation of a DNA-(5'-phosphotyrosyl)-enzyme intermediate and the expulsion of a 3'-OH DNA strand. The free DNA strand then undergoes passage around the unbroken strand, thus removing DNA supercoils. Finally, in the religation step, the DNA 3'-OH attacks the covalent intermediate to expel the active-site tyrosine and restore the DNA phosphodiester backbone.</text>
</comment>
<evidence type="ECO:0000313" key="13">
    <source>
        <dbReference type="EMBL" id="HIU94180.1"/>
    </source>
</evidence>
<dbReference type="InterPro" id="IPR013498">
    <property type="entry name" value="Topo_IA_Znf"/>
</dbReference>
<dbReference type="NCBIfam" id="TIGR01051">
    <property type="entry name" value="topA_bact"/>
    <property type="match status" value="1"/>
</dbReference>
<evidence type="ECO:0000256" key="1">
    <source>
        <dbReference type="ARBA" id="ARBA00000213"/>
    </source>
</evidence>
<dbReference type="PRINTS" id="PR00417">
    <property type="entry name" value="PRTPISMRASEI"/>
</dbReference>
<dbReference type="PANTHER" id="PTHR42785:SF1">
    <property type="entry name" value="DNA TOPOISOMERASE"/>
    <property type="match status" value="1"/>
</dbReference>
<comment type="similarity">
    <text evidence="2 10">Belongs to the type IA topoisomerase family.</text>
</comment>
<dbReference type="InterPro" id="IPR005733">
    <property type="entry name" value="TopoI_bac-type"/>
</dbReference>
<dbReference type="Proteomes" id="UP000824128">
    <property type="component" value="Unassembled WGS sequence"/>
</dbReference>